<evidence type="ECO:0000313" key="4">
    <source>
        <dbReference type="EMBL" id="NMO04508.1"/>
    </source>
</evidence>
<keyword evidence="5" id="KW-1185">Reference proteome</keyword>
<sequence length="218" mass="23474">MADSVDPRRVRTRAALVAAAQTLLVQDRTNVSVLEITRLAGVGLGSYYNHFDSKESLFASAIDNVLEMHGLLMDRVTEAIDDPAEVFARAFRLTGRFHRLIPSASQVLLRRGLELITAPHGLAPRAMRDIENAVAAGRFSVTDPELAYVATAGASLALGQLLHAQPDRDAADAADQLAADLLRMFGIPEDEAEEICARPLPDLDELMAVALADSGQMS</sequence>
<accession>A0A848LAB8</accession>
<proteinExistence type="predicted"/>
<reference evidence="4 5" key="1">
    <citation type="submission" date="2020-04" db="EMBL/GenBank/DDBJ databases">
        <title>Gordonia sp. nov. TBRC 11910.</title>
        <authorList>
            <person name="Suriyachadkun C."/>
        </authorList>
    </citation>
    <scope>NUCLEOTIDE SEQUENCE [LARGE SCALE GENOMIC DNA]</scope>
    <source>
        <strain evidence="4 5">TBRC 11910</strain>
    </source>
</reference>
<protein>
    <submittedName>
        <fullName evidence="4">TetR/AcrR family transcriptional regulator</fullName>
    </submittedName>
</protein>
<dbReference type="Gene3D" id="1.10.357.10">
    <property type="entry name" value="Tetracycline Repressor, domain 2"/>
    <property type="match status" value="1"/>
</dbReference>
<dbReference type="Pfam" id="PF00440">
    <property type="entry name" value="TetR_N"/>
    <property type="match status" value="1"/>
</dbReference>
<comment type="caution">
    <text evidence="4">The sequence shown here is derived from an EMBL/GenBank/DDBJ whole genome shotgun (WGS) entry which is preliminary data.</text>
</comment>
<dbReference type="InterPro" id="IPR001647">
    <property type="entry name" value="HTH_TetR"/>
</dbReference>
<gene>
    <name evidence="4" type="ORF">HH308_25135</name>
</gene>
<feature type="DNA-binding region" description="H-T-H motif" evidence="2">
    <location>
        <begin position="32"/>
        <end position="51"/>
    </location>
</feature>
<keyword evidence="1 2" id="KW-0238">DNA-binding</keyword>
<evidence type="ECO:0000256" key="2">
    <source>
        <dbReference type="PROSITE-ProRule" id="PRU00335"/>
    </source>
</evidence>
<evidence type="ECO:0000259" key="3">
    <source>
        <dbReference type="PROSITE" id="PS50977"/>
    </source>
</evidence>
<name>A0A848LAB8_9ACTN</name>
<dbReference type="Proteomes" id="UP000550729">
    <property type="component" value="Unassembled WGS sequence"/>
</dbReference>
<dbReference type="GO" id="GO:0003677">
    <property type="term" value="F:DNA binding"/>
    <property type="evidence" value="ECO:0007669"/>
    <property type="project" value="UniProtKB-UniRule"/>
</dbReference>
<dbReference type="InterPro" id="IPR049513">
    <property type="entry name" value="TetR_C_40"/>
</dbReference>
<dbReference type="AlphaFoldDB" id="A0A848LAB8"/>
<dbReference type="EMBL" id="JABBNB010000036">
    <property type="protein sequence ID" value="NMO04508.1"/>
    <property type="molecule type" value="Genomic_DNA"/>
</dbReference>
<dbReference type="InterPro" id="IPR009057">
    <property type="entry name" value="Homeodomain-like_sf"/>
</dbReference>
<dbReference type="SUPFAM" id="SSF46689">
    <property type="entry name" value="Homeodomain-like"/>
    <property type="match status" value="1"/>
</dbReference>
<dbReference type="Pfam" id="PF21306">
    <property type="entry name" value="TetR_C_40"/>
    <property type="match status" value="1"/>
</dbReference>
<evidence type="ECO:0000313" key="5">
    <source>
        <dbReference type="Proteomes" id="UP000550729"/>
    </source>
</evidence>
<dbReference type="RefSeq" id="WP_170197011.1">
    <property type="nucleotide sequence ID" value="NZ_JABBNB010000036.1"/>
</dbReference>
<feature type="domain" description="HTH tetR-type" evidence="3">
    <location>
        <begin position="10"/>
        <end position="69"/>
    </location>
</feature>
<organism evidence="4 5">
    <name type="scientific">Gordonia asplenii</name>
    <dbReference type="NCBI Taxonomy" id="2725283"/>
    <lineage>
        <taxon>Bacteria</taxon>
        <taxon>Bacillati</taxon>
        <taxon>Actinomycetota</taxon>
        <taxon>Actinomycetes</taxon>
        <taxon>Mycobacteriales</taxon>
        <taxon>Gordoniaceae</taxon>
        <taxon>Gordonia</taxon>
    </lineage>
</organism>
<dbReference type="PROSITE" id="PS50977">
    <property type="entry name" value="HTH_TETR_2"/>
    <property type="match status" value="1"/>
</dbReference>
<evidence type="ECO:0000256" key="1">
    <source>
        <dbReference type="ARBA" id="ARBA00023125"/>
    </source>
</evidence>